<evidence type="ECO:0000313" key="2">
    <source>
        <dbReference type="WBParaSite" id="PSAMB.scaffold2575size22459.g18314.t1"/>
    </source>
</evidence>
<accession>A0A914VVQ4</accession>
<sequence>MSDLWCKRELRLPFVCISSPPSTSACANELDVCRVDCVLGQRLEIGNDQCVMILKFILVYMIEDASHCNMGGAISANSALKTSSNTKTTKP</sequence>
<evidence type="ECO:0000313" key="1">
    <source>
        <dbReference type="Proteomes" id="UP000887566"/>
    </source>
</evidence>
<keyword evidence="1" id="KW-1185">Reference proteome</keyword>
<proteinExistence type="predicted"/>
<reference evidence="2" key="1">
    <citation type="submission" date="2022-11" db="UniProtKB">
        <authorList>
            <consortium name="WormBaseParasite"/>
        </authorList>
    </citation>
    <scope>IDENTIFICATION</scope>
</reference>
<dbReference type="PROSITE" id="PS51257">
    <property type="entry name" value="PROKAR_LIPOPROTEIN"/>
    <property type="match status" value="1"/>
</dbReference>
<dbReference type="WBParaSite" id="PSAMB.scaffold2575size22459.g18314.t1">
    <property type="protein sequence ID" value="PSAMB.scaffold2575size22459.g18314.t1"/>
    <property type="gene ID" value="PSAMB.scaffold2575size22459.g18314"/>
</dbReference>
<dbReference type="Proteomes" id="UP000887566">
    <property type="component" value="Unplaced"/>
</dbReference>
<name>A0A914VVQ4_9BILA</name>
<organism evidence="1 2">
    <name type="scientific">Plectus sambesii</name>
    <dbReference type="NCBI Taxonomy" id="2011161"/>
    <lineage>
        <taxon>Eukaryota</taxon>
        <taxon>Metazoa</taxon>
        <taxon>Ecdysozoa</taxon>
        <taxon>Nematoda</taxon>
        <taxon>Chromadorea</taxon>
        <taxon>Plectida</taxon>
        <taxon>Plectina</taxon>
        <taxon>Plectoidea</taxon>
        <taxon>Plectidae</taxon>
        <taxon>Plectus</taxon>
    </lineage>
</organism>
<protein>
    <submittedName>
        <fullName evidence="2">Uncharacterized protein</fullName>
    </submittedName>
</protein>
<dbReference type="AlphaFoldDB" id="A0A914VVQ4"/>